<dbReference type="Proteomes" id="UP001287286">
    <property type="component" value="Unassembled WGS sequence"/>
</dbReference>
<keyword evidence="3" id="KW-1185">Reference proteome</keyword>
<organism evidence="2 3">
    <name type="scientific">Purpureocillium lilacinum</name>
    <name type="common">Paecilomyces lilacinus</name>
    <dbReference type="NCBI Taxonomy" id="33203"/>
    <lineage>
        <taxon>Eukaryota</taxon>
        <taxon>Fungi</taxon>
        <taxon>Dikarya</taxon>
        <taxon>Ascomycota</taxon>
        <taxon>Pezizomycotina</taxon>
        <taxon>Sordariomycetes</taxon>
        <taxon>Hypocreomycetidae</taxon>
        <taxon>Hypocreales</taxon>
        <taxon>Ophiocordycipitaceae</taxon>
        <taxon>Purpureocillium</taxon>
    </lineage>
</organism>
<evidence type="ECO:0000313" key="2">
    <source>
        <dbReference type="EMBL" id="KAK4090417.1"/>
    </source>
</evidence>
<feature type="compositionally biased region" description="Basic and acidic residues" evidence="1">
    <location>
        <begin position="11"/>
        <end position="20"/>
    </location>
</feature>
<feature type="compositionally biased region" description="Polar residues" evidence="1">
    <location>
        <begin position="113"/>
        <end position="130"/>
    </location>
</feature>
<feature type="region of interest" description="Disordered" evidence="1">
    <location>
        <begin position="1"/>
        <end position="20"/>
    </location>
</feature>
<protein>
    <submittedName>
        <fullName evidence="2">Uncharacterized protein</fullName>
    </submittedName>
</protein>
<sequence length="236" mass="25815">MPSSRGGARCPQERKDEYADRSKDLCCARHVDVPRVEWKRGGVCINHRPVQPRPVPDENLAVQCTESGPKEATAMLVPIGSSCFGLVPSIVLDSPSSRRPFPPCGVGSPQHPSPDSQATASGCQRSNTTSRPDDAQPGSTVGLAMSNTLLFLSLTLLVALSRLTRAPLTASEYGMFGTPCLQTRLDRWPTTTDTHRIDLNKSTAPWRQHTRPWRPCDSDKLTRHVIKRLKGQALVA</sequence>
<gene>
    <name evidence="2" type="ORF">Purlil1_5089</name>
</gene>
<evidence type="ECO:0000313" key="3">
    <source>
        <dbReference type="Proteomes" id="UP001287286"/>
    </source>
</evidence>
<name>A0ABR0C2J1_PURLI</name>
<evidence type="ECO:0000256" key="1">
    <source>
        <dbReference type="SAM" id="MobiDB-lite"/>
    </source>
</evidence>
<dbReference type="EMBL" id="JAWRVI010000015">
    <property type="protein sequence ID" value="KAK4090417.1"/>
    <property type="molecule type" value="Genomic_DNA"/>
</dbReference>
<proteinExistence type="predicted"/>
<reference evidence="2 3" key="1">
    <citation type="journal article" date="2024" name="Microbiol. Resour. Announc.">
        <title>Genome annotations for the ascomycete fungi Trichoderma harzianum, Trichoderma aggressivum, and Purpureocillium lilacinum.</title>
        <authorList>
            <person name="Beijen E.P.W."/>
            <person name="Ohm R.A."/>
        </authorList>
    </citation>
    <scope>NUCLEOTIDE SEQUENCE [LARGE SCALE GENOMIC DNA]</scope>
    <source>
        <strain evidence="2 3">CBS 150709</strain>
    </source>
</reference>
<comment type="caution">
    <text evidence="2">The sequence shown here is derived from an EMBL/GenBank/DDBJ whole genome shotgun (WGS) entry which is preliminary data.</text>
</comment>
<feature type="region of interest" description="Disordered" evidence="1">
    <location>
        <begin position="98"/>
        <end position="140"/>
    </location>
</feature>
<accession>A0ABR0C2J1</accession>